<dbReference type="EMBL" id="LNQE01001776">
    <property type="protein sequence ID" value="KUG05723.1"/>
    <property type="molecule type" value="Genomic_DNA"/>
</dbReference>
<organism evidence="1">
    <name type="scientific">hydrocarbon metagenome</name>
    <dbReference type="NCBI Taxonomy" id="938273"/>
    <lineage>
        <taxon>unclassified sequences</taxon>
        <taxon>metagenomes</taxon>
        <taxon>ecological metagenomes</taxon>
    </lineage>
</organism>
<dbReference type="AlphaFoldDB" id="A0A0W8EAQ3"/>
<accession>A0A0W8EAQ3</accession>
<gene>
    <name evidence="1" type="ORF">ASZ90_016846</name>
</gene>
<sequence length="94" mass="10570">MDNPHFSFITITVRDPHTGEILAEDGYGGIYSSEPYKRMIILGSGQFHVSISGMRTGVEVRLRGGTDPWAAEPYGMAVIPVVVYEEVYPEEEYW</sequence>
<protein>
    <submittedName>
        <fullName evidence="1">Uncharacterized protein</fullName>
    </submittedName>
</protein>
<proteinExistence type="predicted"/>
<reference evidence="1" key="1">
    <citation type="journal article" date="2015" name="Proc. Natl. Acad. Sci. U.S.A.">
        <title>Networks of energetic and metabolic interactions define dynamics in microbial communities.</title>
        <authorList>
            <person name="Embree M."/>
            <person name="Liu J.K."/>
            <person name="Al-Bassam M.M."/>
            <person name="Zengler K."/>
        </authorList>
    </citation>
    <scope>NUCLEOTIDE SEQUENCE</scope>
</reference>
<name>A0A0W8EAQ3_9ZZZZ</name>
<evidence type="ECO:0000313" key="1">
    <source>
        <dbReference type="EMBL" id="KUG05723.1"/>
    </source>
</evidence>
<comment type="caution">
    <text evidence="1">The sequence shown here is derived from an EMBL/GenBank/DDBJ whole genome shotgun (WGS) entry which is preliminary data.</text>
</comment>